<accession>A0AAW5QUJ4</accession>
<dbReference type="Gene3D" id="3.40.30.10">
    <property type="entry name" value="Glutaredoxin"/>
    <property type="match status" value="1"/>
</dbReference>
<dbReference type="GO" id="GO:0046872">
    <property type="term" value="F:metal ion binding"/>
    <property type="evidence" value="ECO:0007669"/>
    <property type="project" value="UniProtKB-KW"/>
</dbReference>
<keyword evidence="3" id="KW-0479">Metal-binding</keyword>
<dbReference type="InterPro" id="IPR003782">
    <property type="entry name" value="SCO1/SenC"/>
</dbReference>
<keyword evidence="2 3" id="KW-0186">Copper</keyword>
<protein>
    <submittedName>
        <fullName evidence="6">SCO family protein</fullName>
    </submittedName>
</protein>
<evidence type="ECO:0000256" key="1">
    <source>
        <dbReference type="ARBA" id="ARBA00010996"/>
    </source>
</evidence>
<dbReference type="InterPro" id="IPR013766">
    <property type="entry name" value="Thioredoxin_domain"/>
</dbReference>
<evidence type="ECO:0000313" key="7">
    <source>
        <dbReference type="Proteomes" id="UP001320898"/>
    </source>
</evidence>
<dbReference type="PANTHER" id="PTHR12151">
    <property type="entry name" value="ELECTRON TRANSPORT PROTIN SCO1/SENC FAMILY MEMBER"/>
    <property type="match status" value="1"/>
</dbReference>
<dbReference type="EMBL" id="JALIDZ010000003">
    <property type="protein sequence ID" value="MCT8971751.1"/>
    <property type="molecule type" value="Genomic_DNA"/>
</dbReference>
<evidence type="ECO:0000256" key="3">
    <source>
        <dbReference type="PIRSR" id="PIRSR603782-1"/>
    </source>
</evidence>
<evidence type="ECO:0000259" key="5">
    <source>
        <dbReference type="PROSITE" id="PS51352"/>
    </source>
</evidence>
<feature type="binding site" evidence="3">
    <location>
        <position position="82"/>
    </location>
    <ligand>
        <name>Cu cation</name>
        <dbReference type="ChEBI" id="CHEBI:23378"/>
    </ligand>
</feature>
<dbReference type="FunFam" id="3.40.30.10:FF:000013">
    <property type="entry name" value="Blast:Protein SCO1 homolog, mitochondrial"/>
    <property type="match status" value="1"/>
</dbReference>
<comment type="caution">
    <text evidence="6">The sequence shown here is derived from an EMBL/GenBank/DDBJ whole genome shotgun (WGS) entry which is preliminary data.</text>
</comment>
<feature type="binding site" evidence="3">
    <location>
        <position position="78"/>
    </location>
    <ligand>
        <name>Cu cation</name>
        <dbReference type="ChEBI" id="CHEBI:23378"/>
    </ligand>
</feature>
<dbReference type="PROSITE" id="PS51352">
    <property type="entry name" value="THIOREDOXIN_2"/>
    <property type="match status" value="1"/>
</dbReference>
<evidence type="ECO:0000256" key="4">
    <source>
        <dbReference type="PIRSR" id="PIRSR603782-2"/>
    </source>
</evidence>
<dbReference type="InterPro" id="IPR036249">
    <property type="entry name" value="Thioredoxin-like_sf"/>
</dbReference>
<feature type="binding site" evidence="3">
    <location>
        <position position="166"/>
    </location>
    <ligand>
        <name>Cu cation</name>
        <dbReference type="ChEBI" id="CHEBI:23378"/>
    </ligand>
</feature>
<dbReference type="PANTHER" id="PTHR12151:SF25">
    <property type="entry name" value="LINALOOL DEHYDRATASE_ISOMERASE DOMAIN-CONTAINING PROTEIN"/>
    <property type="match status" value="1"/>
</dbReference>
<sequence>MRAIRWIAWILVVLVAGTTMAVLVSDDIRDAVLGKPGQGTGIADIGGPFQLVDHTGKPVTEKDFLGKPSAFFFGFTHCPDVCPTTLYEMSTWLDELGPDADKLNVAFVTVDPERDTPELMNNYLSAFGDRITGLSGTPEQVSQIVKEFKVYRRKVEQEDGEYVMDHTANVYLMDAGGKFAGTIAYGEADDIALGKLKRLVAGG</sequence>
<keyword evidence="7" id="KW-1185">Reference proteome</keyword>
<name>A0AAW5QUJ4_9HYPH</name>
<feature type="disulfide bond" description="Redox-active" evidence="4">
    <location>
        <begin position="78"/>
        <end position="82"/>
    </location>
</feature>
<dbReference type="CDD" id="cd02968">
    <property type="entry name" value="SCO"/>
    <property type="match status" value="1"/>
</dbReference>
<dbReference type="RefSeq" id="WP_261615323.1">
    <property type="nucleotide sequence ID" value="NZ_JALIDZ010000003.1"/>
</dbReference>
<dbReference type="Proteomes" id="UP001320898">
    <property type="component" value="Unassembled WGS sequence"/>
</dbReference>
<keyword evidence="4" id="KW-1015">Disulfide bond</keyword>
<dbReference type="Pfam" id="PF02630">
    <property type="entry name" value="SCO1-SenC"/>
    <property type="match status" value="1"/>
</dbReference>
<reference evidence="6 7" key="1">
    <citation type="submission" date="2022-04" db="EMBL/GenBank/DDBJ databases">
        <authorList>
            <person name="Ye Y.-Q."/>
            <person name="Du Z.-J."/>
        </authorList>
    </citation>
    <scope>NUCLEOTIDE SEQUENCE [LARGE SCALE GENOMIC DNA]</scope>
    <source>
        <strain evidence="6 7">A6E488</strain>
    </source>
</reference>
<feature type="domain" description="Thioredoxin" evidence="5">
    <location>
        <begin position="40"/>
        <end position="201"/>
    </location>
</feature>
<dbReference type="AlphaFoldDB" id="A0AAW5QUJ4"/>
<evidence type="ECO:0000313" key="6">
    <source>
        <dbReference type="EMBL" id="MCT8971751.1"/>
    </source>
</evidence>
<organism evidence="6 7">
    <name type="scientific">Microbaculum marinisediminis</name>
    <dbReference type="NCBI Taxonomy" id="2931392"/>
    <lineage>
        <taxon>Bacteria</taxon>
        <taxon>Pseudomonadati</taxon>
        <taxon>Pseudomonadota</taxon>
        <taxon>Alphaproteobacteria</taxon>
        <taxon>Hyphomicrobiales</taxon>
        <taxon>Tepidamorphaceae</taxon>
        <taxon>Microbaculum</taxon>
    </lineage>
</organism>
<gene>
    <name evidence="6" type="ORF">MUB46_07785</name>
</gene>
<dbReference type="SUPFAM" id="SSF52833">
    <property type="entry name" value="Thioredoxin-like"/>
    <property type="match status" value="1"/>
</dbReference>
<evidence type="ECO:0000256" key="2">
    <source>
        <dbReference type="ARBA" id="ARBA00023008"/>
    </source>
</evidence>
<comment type="similarity">
    <text evidence="1">Belongs to the SCO1/2 family.</text>
</comment>
<proteinExistence type="inferred from homology"/>